<dbReference type="EMBL" id="JAGSNF010000009">
    <property type="protein sequence ID" value="MBR7743144.1"/>
    <property type="molecule type" value="Genomic_DNA"/>
</dbReference>
<dbReference type="Proteomes" id="UP000677016">
    <property type="component" value="Unassembled WGS sequence"/>
</dbReference>
<gene>
    <name evidence="2" type="ORF">KC207_07555</name>
</gene>
<evidence type="ECO:0000313" key="3">
    <source>
        <dbReference type="Proteomes" id="UP000677016"/>
    </source>
</evidence>
<protein>
    <submittedName>
        <fullName evidence="2">Uncharacterized protein</fullName>
    </submittedName>
</protein>
<evidence type="ECO:0000313" key="2">
    <source>
        <dbReference type="EMBL" id="MBR7743144.1"/>
    </source>
</evidence>
<accession>A0A941D6S3</accession>
<name>A0A941D6S3_9MICO</name>
<organism evidence="2 3">
    <name type="scientific">Phycicoccus avicenniae</name>
    <dbReference type="NCBI Taxonomy" id="2828860"/>
    <lineage>
        <taxon>Bacteria</taxon>
        <taxon>Bacillati</taxon>
        <taxon>Actinomycetota</taxon>
        <taxon>Actinomycetes</taxon>
        <taxon>Micrococcales</taxon>
        <taxon>Intrasporangiaceae</taxon>
        <taxon>Phycicoccus</taxon>
    </lineage>
</organism>
<feature type="region of interest" description="Disordered" evidence="1">
    <location>
        <begin position="129"/>
        <end position="151"/>
    </location>
</feature>
<keyword evidence="3" id="KW-1185">Reference proteome</keyword>
<reference evidence="2" key="1">
    <citation type="submission" date="2021-04" db="EMBL/GenBank/DDBJ databases">
        <title>Phycicoccus avicenniae sp. nov., a novel endophytic actinomycetes isolated from branch of Avicennia mariana.</title>
        <authorList>
            <person name="Tuo L."/>
        </authorList>
    </citation>
    <scope>NUCLEOTIDE SEQUENCE</scope>
    <source>
        <strain evidence="2">BSK3Z-2</strain>
    </source>
</reference>
<dbReference type="AlphaFoldDB" id="A0A941D6S3"/>
<comment type="caution">
    <text evidence="2">The sequence shown here is derived from an EMBL/GenBank/DDBJ whole genome shotgun (WGS) entry which is preliminary data.</text>
</comment>
<dbReference type="RefSeq" id="WP_211602403.1">
    <property type="nucleotide sequence ID" value="NZ_JAGSNF010000009.1"/>
</dbReference>
<feature type="compositionally biased region" description="Basic and acidic residues" evidence="1">
    <location>
        <begin position="131"/>
        <end position="151"/>
    </location>
</feature>
<feature type="compositionally biased region" description="Basic and acidic residues" evidence="1">
    <location>
        <begin position="21"/>
        <end position="36"/>
    </location>
</feature>
<evidence type="ECO:0000256" key="1">
    <source>
        <dbReference type="SAM" id="MobiDB-lite"/>
    </source>
</evidence>
<sequence length="151" mass="16075">MTAQRWSDDLGSVADEAGRLLESLRRAGQDAAEQRATEQQAAETTEPSDGPSTSAPDVDADTSPRPIGRSSDTGGSDGGTGEAPFSCDDPVCQWCPVCRASAFVRRLSPETLSGLSELAGFAATVLGDLASARERERDRTRRDPEDEAFRE</sequence>
<feature type="region of interest" description="Disordered" evidence="1">
    <location>
        <begin position="21"/>
        <end position="88"/>
    </location>
</feature>
<proteinExistence type="predicted"/>